<feature type="transmembrane region" description="Helical" evidence="5">
    <location>
        <begin position="12"/>
        <end position="29"/>
    </location>
</feature>
<dbReference type="CDD" id="cd18186">
    <property type="entry name" value="BTB_POZ_ZBTB_KLHL-like"/>
    <property type="match status" value="1"/>
</dbReference>
<dbReference type="AlphaFoldDB" id="A0A9W8K074"/>
<dbReference type="OrthoDB" id="2016285at2759"/>
<feature type="compositionally biased region" description="Polar residues" evidence="4">
    <location>
        <begin position="1050"/>
        <end position="1077"/>
    </location>
</feature>
<feature type="transmembrane region" description="Helical" evidence="5">
    <location>
        <begin position="70"/>
        <end position="92"/>
    </location>
</feature>
<dbReference type="CDD" id="cd02440">
    <property type="entry name" value="AdoMet_MTases"/>
    <property type="match status" value="1"/>
</dbReference>
<keyword evidence="5" id="KW-1133">Transmembrane helix</keyword>
<evidence type="ECO:0000313" key="8">
    <source>
        <dbReference type="EMBL" id="KAJ3508657.1"/>
    </source>
</evidence>
<evidence type="ECO:0000259" key="7">
    <source>
        <dbReference type="PROSITE" id="PS51006"/>
    </source>
</evidence>
<feature type="transmembrane region" description="Helical" evidence="5">
    <location>
        <begin position="36"/>
        <end position="58"/>
    </location>
</feature>
<evidence type="ECO:0008006" key="10">
    <source>
        <dbReference type="Google" id="ProtNLM"/>
    </source>
</evidence>
<dbReference type="GO" id="GO:0006596">
    <property type="term" value="P:polyamine biosynthetic process"/>
    <property type="evidence" value="ECO:0007669"/>
    <property type="project" value="UniProtKB-UniRule"/>
</dbReference>
<evidence type="ECO:0000313" key="9">
    <source>
        <dbReference type="Proteomes" id="UP001148786"/>
    </source>
</evidence>
<keyword evidence="5" id="KW-0812">Transmembrane</keyword>
<evidence type="ECO:0000256" key="2">
    <source>
        <dbReference type="ARBA" id="ARBA00022679"/>
    </source>
</evidence>
<dbReference type="PROSITE" id="PS51006">
    <property type="entry name" value="PABS_2"/>
    <property type="match status" value="1"/>
</dbReference>
<feature type="domain" description="BTB" evidence="6">
    <location>
        <begin position="821"/>
        <end position="900"/>
    </location>
</feature>
<accession>A0A9W8K074</accession>
<dbReference type="SUPFAM" id="SSF53335">
    <property type="entry name" value="S-adenosyl-L-methionine-dependent methyltransferases"/>
    <property type="match status" value="1"/>
</dbReference>
<dbReference type="Pfam" id="PF00651">
    <property type="entry name" value="BTB"/>
    <property type="match status" value="1"/>
</dbReference>
<evidence type="ECO:0000256" key="3">
    <source>
        <dbReference type="PROSITE-ProRule" id="PRU00354"/>
    </source>
</evidence>
<keyword evidence="5" id="KW-0472">Membrane</keyword>
<dbReference type="InterPro" id="IPR000210">
    <property type="entry name" value="BTB/POZ_dom"/>
</dbReference>
<comment type="caution">
    <text evidence="8">The sequence shown here is derived from an EMBL/GenBank/DDBJ whole genome shotgun (WGS) entry which is preliminary data.</text>
</comment>
<dbReference type="Gene3D" id="3.30.710.10">
    <property type="entry name" value="Potassium Channel Kv1.1, Chain A"/>
    <property type="match status" value="1"/>
</dbReference>
<protein>
    <recommendedName>
        <fullName evidence="10">BTB domain-containing protein</fullName>
    </recommendedName>
</protein>
<dbReference type="Pfam" id="PF01564">
    <property type="entry name" value="Spermine_synth"/>
    <property type="match status" value="1"/>
</dbReference>
<dbReference type="SUPFAM" id="SSF54695">
    <property type="entry name" value="POZ domain"/>
    <property type="match status" value="1"/>
</dbReference>
<organism evidence="8 9">
    <name type="scientific">Agrocybe chaxingu</name>
    <dbReference type="NCBI Taxonomy" id="84603"/>
    <lineage>
        <taxon>Eukaryota</taxon>
        <taxon>Fungi</taxon>
        <taxon>Dikarya</taxon>
        <taxon>Basidiomycota</taxon>
        <taxon>Agaricomycotina</taxon>
        <taxon>Agaricomycetes</taxon>
        <taxon>Agaricomycetidae</taxon>
        <taxon>Agaricales</taxon>
        <taxon>Agaricineae</taxon>
        <taxon>Strophariaceae</taxon>
        <taxon>Agrocybe</taxon>
    </lineage>
</organism>
<comment type="similarity">
    <text evidence="1">Belongs to the spermidine/spermine synthase family.</text>
</comment>
<gene>
    <name evidence="8" type="ORF">NLJ89_g5633</name>
</gene>
<evidence type="ECO:0000256" key="4">
    <source>
        <dbReference type="SAM" id="MobiDB-lite"/>
    </source>
</evidence>
<reference evidence="8" key="1">
    <citation type="submission" date="2022-07" db="EMBL/GenBank/DDBJ databases">
        <title>Genome Sequence of Agrocybe chaxingu.</title>
        <authorList>
            <person name="Buettner E."/>
        </authorList>
    </citation>
    <scope>NUCLEOTIDE SEQUENCE</scope>
    <source>
        <strain evidence="8">MP-N11</strain>
    </source>
</reference>
<dbReference type="PANTHER" id="PTHR24413">
    <property type="entry name" value="SPECKLE-TYPE POZ PROTEIN"/>
    <property type="match status" value="1"/>
</dbReference>
<dbReference type="EMBL" id="JANKHO010000541">
    <property type="protein sequence ID" value="KAJ3508657.1"/>
    <property type="molecule type" value="Genomic_DNA"/>
</dbReference>
<dbReference type="InterPro" id="IPR029063">
    <property type="entry name" value="SAM-dependent_MTases_sf"/>
</dbReference>
<feature type="transmembrane region" description="Helical" evidence="5">
    <location>
        <begin position="183"/>
        <end position="201"/>
    </location>
</feature>
<dbReference type="InterPro" id="IPR030374">
    <property type="entry name" value="PABS"/>
</dbReference>
<keyword evidence="2 3" id="KW-0808">Transferase</keyword>
<keyword evidence="3" id="KW-0620">Polyamine biosynthesis</keyword>
<proteinExistence type="inferred from homology"/>
<dbReference type="InterPro" id="IPR011333">
    <property type="entry name" value="SKP1/BTB/POZ_sf"/>
</dbReference>
<evidence type="ECO:0000256" key="5">
    <source>
        <dbReference type="SAM" id="Phobius"/>
    </source>
</evidence>
<feature type="transmembrane region" description="Helical" evidence="5">
    <location>
        <begin position="222"/>
        <end position="239"/>
    </location>
</feature>
<dbReference type="GO" id="GO:0016740">
    <property type="term" value="F:transferase activity"/>
    <property type="evidence" value="ECO:0007669"/>
    <property type="project" value="UniProtKB-UniRule"/>
</dbReference>
<dbReference type="PROSITE" id="PS50097">
    <property type="entry name" value="BTB"/>
    <property type="match status" value="1"/>
</dbReference>
<feature type="region of interest" description="Disordered" evidence="4">
    <location>
        <begin position="930"/>
        <end position="1089"/>
    </location>
</feature>
<evidence type="ECO:0000256" key="1">
    <source>
        <dbReference type="ARBA" id="ARBA00007867"/>
    </source>
</evidence>
<feature type="compositionally biased region" description="Low complexity" evidence="4">
    <location>
        <begin position="953"/>
        <end position="966"/>
    </location>
</feature>
<sequence length="1194" mass="131697">MSVTANLGKLEQKAATILAVALPLSLLIFTHRRELIPLYGSAPTSFLLDKIIFAAVILSSIHPFSITPRWALLATGIALTAAPNVTYYVAVWTARKKDPVWGPAITHASTLGPIVFLLTTFVAEMNDLDSKPQSKGDTKTTTGRSPLSLRLIRGTMCHLISYTLSQRLWAGLPLLYAISDSQIYLVIAGGFYALFIASWPIQNAKCLPKKKKTQAIPSLSASQLKGFVLAAFSAFWWAAHPMFANPILPHPLKEVYTHPSYNLQILSAEQSVTGLIQVAEWLPPEADNGDDQEMHSARYLRADHSILGGVWTRDRVQVLDNDKPLQDSFGSPLGDSIYSTFIIQEAVRLVNSTQVGKANKWKNALVIGLGIGTSATSLMRHDISTTIVEIDPAVYKAARTYFGLPDPEPGQVFLEDARAWVTEKQAKIEAGRQETLFDIVIHDCFSGGGVPKHIFTLQFWEQLKTLMAPEGVLVVNFAGILRSTSSRLVIHTLERSFKQCRAFHDVFDGLPDEKYDTEFINMVIFCTQAELPLTFRTTTKSDWLGSPLRRHVFQNLLSREVNLTSIRDPTAGDGYILTDKYNPLGTLQVEQGSHHWSVMRQGFEWVVRDVHKLRNFVEGVEAVEDGVQPGHGDFEILKHSPMLGDNKFKLEIAPTIPADGSPAPSPTTLSLFITSLLLDFAQGDYETHASMMAAIKCQDDRAGERGARPDWVWEYWQNDWVFRRESEVWECPLPSLSSLLENPRVQETDSVVICVQIHCPVGPSVPQQPSVYYVPKDLLDGLEASLDNPNTGDVRFVCLERYKGQDDAPSNQPISPNASETNTPFASYATARKRIIYAHSDILKRRSEYFATMLSSAFAENPTSSSSERKVYTVVVEDVDFETTYWLLKYCYANWLLFKQHDDPRVAVEGVGAGWSVRWLTGQQDEWDWRTFHRGGPSEDGTADNRSATSGESLPVSSAASQSPSSKPETFRGPLANAPSTLPGTSTRSNAAKTPTTNPPSTPRQSTVSNSTTTSTSRRTTVPGTTNPVTMSVSGPSSSTTPSRPKPVSISTSSGNFTASTRFPVSPRTTRPATQSNPDPHPHPTPVPAPASAISIYQVAHRYEMPNLAALALDHIMSTITPQSSFALLLATSLWDDLHNLIEDFVVERWDEVSTSPEFEVCCQEVAAGEWGPEGGKTLMSVFRRLRSPASLST</sequence>
<dbReference type="NCBIfam" id="NF037959">
    <property type="entry name" value="MFS_SpdSyn"/>
    <property type="match status" value="1"/>
</dbReference>
<feature type="transmembrane region" description="Helical" evidence="5">
    <location>
        <begin position="104"/>
        <end position="123"/>
    </location>
</feature>
<feature type="compositionally biased region" description="Polar residues" evidence="4">
    <location>
        <begin position="978"/>
        <end position="996"/>
    </location>
</feature>
<evidence type="ECO:0000259" key="6">
    <source>
        <dbReference type="PROSITE" id="PS50097"/>
    </source>
</evidence>
<feature type="active site" description="Proton acceptor" evidence="3">
    <location>
        <position position="443"/>
    </location>
</feature>
<dbReference type="Proteomes" id="UP001148786">
    <property type="component" value="Unassembled WGS sequence"/>
</dbReference>
<dbReference type="Gene3D" id="3.40.50.150">
    <property type="entry name" value="Vaccinia Virus protein VP39"/>
    <property type="match status" value="1"/>
</dbReference>
<feature type="domain" description="PABS" evidence="7">
    <location>
        <begin position="362"/>
        <end position="528"/>
    </location>
</feature>
<feature type="compositionally biased region" description="Low complexity" evidence="4">
    <location>
        <begin position="1006"/>
        <end position="1049"/>
    </location>
</feature>
<keyword evidence="9" id="KW-1185">Reference proteome</keyword>
<name>A0A9W8K074_9AGAR</name>